<dbReference type="OrthoDB" id="4871005at2"/>
<accession>A0A0D1JVX8</accession>
<protein>
    <submittedName>
        <fullName evidence="2">Uncharacterized protein</fullName>
    </submittedName>
</protein>
<reference evidence="2 3" key="1">
    <citation type="submission" date="2015-01" db="EMBL/GenBank/DDBJ databases">
        <title>Genome sequence of Mycobacterium llatzerense and Mycobacterium immunogenum recovered from brain abscess.</title>
        <authorList>
            <person name="Greninger A.L."/>
            <person name="Langelier C."/>
            <person name="Cunningham G."/>
            <person name="Chiu C.Y."/>
            <person name="Miller S."/>
        </authorList>
    </citation>
    <scope>NUCLEOTIDE SEQUENCE [LARGE SCALE GENOMIC DNA]</scope>
    <source>
        <strain evidence="2 3">CLUC14</strain>
    </source>
</reference>
<proteinExistence type="predicted"/>
<dbReference type="EMBL" id="JXST01000014">
    <property type="protein sequence ID" value="KIU16724.1"/>
    <property type="molecule type" value="Genomic_DNA"/>
</dbReference>
<comment type="caution">
    <text evidence="2">The sequence shown here is derived from an EMBL/GenBank/DDBJ whole genome shotgun (WGS) entry which is preliminary data.</text>
</comment>
<dbReference type="AlphaFoldDB" id="A0A0D1JVX8"/>
<feature type="transmembrane region" description="Helical" evidence="1">
    <location>
        <begin position="12"/>
        <end position="31"/>
    </location>
</feature>
<dbReference type="PATRIC" id="fig|280871.6.peg.2430"/>
<keyword evidence="1" id="KW-0812">Transmembrane</keyword>
<organism evidence="2 3">
    <name type="scientific">Mycolicibacterium llatzerense</name>
    <dbReference type="NCBI Taxonomy" id="280871"/>
    <lineage>
        <taxon>Bacteria</taxon>
        <taxon>Bacillati</taxon>
        <taxon>Actinomycetota</taxon>
        <taxon>Actinomycetes</taxon>
        <taxon>Mycobacteriales</taxon>
        <taxon>Mycobacteriaceae</taxon>
        <taxon>Mycolicibacterium</taxon>
    </lineage>
</organism>
<keyword evidence="1" id="KW-0472">Membrane</keyword>
<evidence type="ECO:0000256" key="1">
    <source>
        <dbReference type="SAM" id="Phobius"/>
    </source>
</evidence>
<name>A0A0D1JVX8_9MYCO</name>
<dbReference type="Proteomes" id="UP000032221">
    <property type="component" value="Unassembled WGS sequence"/>
</dbReference>
<keyword evidence="1" id="KW-1133">Transmembrane helix</keyword>
<dbReference type="RefSeq" id="WP_043402548.1">
    <property type="nucleotide sequence ID" value="NZ_JXST01000014.1"/>
</dbReference>
<sequence>MTEPAGSPQNSAVLLAAGVAATVAGGAMAVYRGAERLPVVGDLLRRTQSDLVARGERSLGPIKALIADVAAQVVELVLDELDLNELVRQRVDLVGLAGEVIDGIDLQSVIRESTDTMTNEVMSDVRTQGERADDAISGFVDRLLGRDRP</sequence>
<evidence type="ECO:0000313" key="3">
    <source>
        <dbReference type="Proteomes" id="UP000032221"/>
    </source>
</evidence>
<keyword evidence="3" id="KW-1185">Reference proteome</keyword>
<dbReference type="STRING" id="280871.TL10_11705"/>
<gene>
    <name evidence="2" type="ORF">TL10_11705</name>
</gene>
<evidence type="ECO:0000313" key="2">
    <source>
        <dbReference type="EMBL" id="KIU16724.1"/>
    </source>
</evidence>